<geneLocation type="plasmid" evidence="2 3">
    <name>unnamed1</name>
</geneLocation>
<dbReference type="Gene3D" id="3.40.50.2000">
    <property type="entry name" value="Glycogen Phosphorylase B"/>
    <property type="match status" value="2"/>
</dbReference>
<keyword evidence="2" id="KW-0614">Plasmid</keyword>
<keyword evidence="3" id="KW-1185">Reference proteome</keyword>
<gene>
    <name evidence="2" type="ORF">M0R89_18770</name>
</gene>
<dbReference type="GeneID" id="72187287"/>
<reference evidence="2 3" key="1">
    <citation type="submission" date="2022-04" db="EMBL/GenBank/DDBJ databases">
        <title>Diverse halophilic archaea isolated from saline environments.</title>
        <authorList>
            <person name="Cui H.-L."/>
        </authorList>
    </citation>
    <scope>NUCLEOTIDE SEQUENCE [LARGE SCALE GENOMIC DNA]</scope>
    <source>
        <strain evidence="2 3">XZYJT49</strain>
        <plasmid evidence="2 3">unnamed1</plasmid>
    </source>
</reference>
<feature type="domain" description="Glycosyltransferase subfamily 4-like N-terminal" evidence="1">
    <location>
        <begin position="53"/>
        <end position="142"/>
    </location>
</feature>
<evidence type="ECO:0000313" key="3">
    <source>
        <dbReference type="Proteomes" id="UP000830729"/>
    </source>
</evidence>
<proteinExistence type="predicted"/>
<dbReference type="Proteomes" id="UP000830729">
    <property type="component" value="Plasmid unnamed1"/>
</dbReference>
<protein>
    <submittedName>
        <fullName evidence="2">Glycosyltransferase family 4 protein</fullName>
    </submittedName>
</protein>
<dbReference type="PANTHER" id="PTHR12526:SF637">
    <property type="entry name" value="GLYCOSYLTRANSFERASE EPSF-RELATED"/>
    <property type="match status" value="1"/>
</dbReference>
<dbReference type="KEGG" id="halx:M0R89_18770"/>
<accession>A0A8U0I067</accession>
<dbReference type="SUPFAM" id="SSF53756">
    <property type="entry name" value="UDP-Glycosyltransferase/glycogen phosphorylase"/>
    <property type="match status" value="1"/>
</dbReference>
<dbReference type="CDD" id="cd03801">
    <property type="entry name" value="GT4_PimA-like"/>
    <property type="match status" value="1"/>
</dbReference>
<evidence type="ECO:0000313" key="2">
    <source>
        <dbReference type="EMBL" id="UPV76577.1"/>
    </source>
</evidence>
<name>A0A8U0I067_9EURY</name>
<dbReference type="RefSeq" id="WP_248652610.1">
    <property type="nucleotide sequence ID" value="NZ_CP096660.1"/>
</dbReference>
<sequence>MNVLNLVSNEDARFFQQQRTVLERRGIECETMNPPGDHVAREDMTERTVSDYLKFVPQVVNESLDGYDLVHANYGLTAPMALAQLRLPVVLSLWGTDLMGEYGWLAKRCARHCDATIVMSEEMARELGQPCHVIPHGINMDRFAPRPKDEARAEVGWDPDARHVLFPYPPSQDVKNHPRAHRIVERASERVDADVELQVVYGVPHAEVATYMNAADALVLTSKREGSPNSVKEAMSCNLPVVSTDVGDVRDRLDGVSPSYVSDDDDELVDALVDVLADPRPSDGREEVRDISLDRMAERIEGVYESVL</sequence>
<evidence type="ECO:0000259" key="1">
    <source>
        <dbReference type="Pfam" id="PF13439"/>
    </source>
</evidence>
<dbReference type="AlphaFoldDB" id="A0A8U0I067"/>
<dbReference type="Pfam" id="PF13692">
    <property type="entry name" value="Glyco_trans_1_4"/>
    <property type="match status" value="1"/>
</dbReference>
<dbReference type="PANTHER" id="PTHR12526">
    <property type="entry name" value="GLYCOSYLTRANSFERASE"/>
    <property type="match status" value="1"/>
</dbReference>
<organism evidence="2 3">
    <name type="scientific">Halorussus limi</name>
    <dbReference type="NCBI Taxonomy" id="2938695"/>
    <lineage>
        <taxon>Archaea</taxon>
        <taxon>Methanobacteriati</taxon>
        <taxon>Methanobacteriota</taxon>
        <taxon>Stenosarchaea group</taxon>
        <taxon>Halobacteria</taxon>
        <taxon>Halobacteriales</taxon>
        <taxon>Haladaptataceae</taxon>
        <taxon>Halorussus</taxon>
    </lineage>
</organism>
<dbReference type="Pfam" id="PF13439">
    <property type="entry name" value="Glyco_transf_4"/>
    <property type="match status" value="1"/>
</dbReference>
<dbReference type="EMBL" id="CP096660">
    <property type="protein sequence ID" value="UPV76577.1"/>
    <property type="molecule type" value="Genomic_DNA"/>
</dbReference>
<dbReference type="InterPro" id="IPR028098">
    <property type="entry name" value="Glyco_trans_4-like_N"/>
</dbReference>